<name>A0A0Q0CKV5_PSEA0</name>
<evidence type="ECO:0000313" key="2">
    <source>
        <dbReference type="Proteomes" id="UP000050266"/>
    </source>
</evidence>
<dbReference type="EMBL" id="LJRQ01000312">
    <property type="protein sequence ID" value="KPZ09394.1"/>
    <property type="molecule type" value="Genomic_DNA"/>
</dbReference>
<dbReference type="AlphaFoldDB" id="A0A0Q0CKV5"/>
<sequence>MEQPTDLRSRRTLLRSRYLICTFCSIAPLTPKMGFGDQCIRAVMSTPKALITVNMVFKVGLTGKAALETDLSHAQARSSLWPLRQPP</sequence>
<protein>
    <submittedName>
        <fullName evidence="1">Uncharacterized protein</fullName>
    </submittedName>
</protein>
<gene>
    <name evidence="1" type="ORF">ALO41_200246</name>
</gene>
<dbReference type="Proteomes" id="UP000050266">
    <property type="component" value="Unassembled WGS sequence"/>
</dbReference>
<comment type="caution">
    <text evidence="1">The sequence shown here is derived from an EMBL/GenBank/DDBJ whole genome shotgun (WGS) entry which is preliminary data.</text>
</comment>
<reference evidence="1 2" key="1">
    <citation type="submission" date="2015-09" db="EMBL/GenBank/DDBJ databases">
        <title>Genome announcement of multiple Pseudomonas syringae strains.</title>
        <authorList>
            <person name="Thakur S."/>
            <person name="Wang P.W."/>
            <person name="Gong Y."/>
            <person name="Weir B.S."/>
            <person name="Guttman D.S."/>
        </authorList>
    </citation>
    <scope>NUCLEOTIDE SEQUENCE [LARGE SCALE GENOMIC DNA]</scope>
    <source>
        <strain evidence="1 2">ICMP3962</strain>
    </source>
</reference>
<evidence type="ECO:0000313" key="1">
    <source>
        <dbReference type="EMBL" id="KPZ09394.1"/>
    </source>
</evidence>
<proteinExistence type="predicted"/>
<dbReference type="PATRIC" id="fig|251720.4.peg.2806"/>
<accession>A0A0Q0CKV5</accession>
<organism evidence="1 2">
    <name type="scientific">Pseudomonas amygdali pv. ulmi</name>
    <dbReference type="NCBI Taxonomy" id="251720"/>
    <lineage>
        <taxon>Bacteria</taxon>
        <taxon>Pseudomonadati</taxon>
        <taxon>Pseudomonadota</taxon>
        <taxon>Gammaproteobacteria</taxon>
        <taxon>Pseudomonadales</taxon>
        <taxon>Pseudomonadaceae</taxon>
        <taxon>Pseudomonas</taxon>
        <taxon>Pseudomonas amygdali</taxon>
    </lineage>
</organism>